<evidence type="ECO:0000313" key="1">
    <source>
        <dbReference type="EMBL" id="GFY33882.1"/>
    </source>
</evidence>
<organism evidence="1 2">
    <name type="scientific">Trichonephila clavipes</name>
    <name type="common">Golden silk orbweaver</name>
    <name type="synonym">Nephila clavipes</name>
    <dbReference type="NCBI Taxonomy" id="2585209"/>
    <lineage>
        <taxon>Eukaryota</taxon>
        <taxon>Metazoa</taxon>
        <taxon>Ecdysozoa</taxon>
        <taxon>Arthropoda</taxon>
        <taxon>Chelicerata</taxon>
        <taxon>Arachnida</taxon>
        <taxon>Araneae</taxon>
        <taxon>Araneomorphae</taxon>
        <taxon>Entelegynae</taxon>
        <taxon>Araneoidea</taxon>
        <taxon>Nephilidae</taxon>
        <taxon>Trichonephila</taxon>
    </lineage>
</organism>
<reference evidence="1" key="1">
    <citation type="submission" date="2020-08" db="EMBL/GenBank/DDBJ databases">
        <title>Multicomponent nature underlies the extraordinary mechanical properties of spider dragline silk.</title>
        <authorList>
            <person name="Kono N."/>
            <person name="Nakamura H."/>
            <person name="Mori M."/>
            <person name="Yoshida Y."/>
            <person name="Ohtoshi R."/>
            <person name="Malay A.D."/>
            <person name="Moran D.A.P."/>
            <person name="Tomita M."/>
            <person name="Numata K."/>
            <person name="Arakawa K."/>
        </authorList>
    </citation>
    <scope>NUCLEOTIDE SEQUENCE</scope>
</reference>
<keyword evidence="2" id="KW-1185">Reference proteome</keyword>
<sequence>MTLSLDSRRTPAPLHDESSVVPGFEPVIRQLNDLLGYHGHNDVVRVGVSVEDDEPAGRLRSAITDQNIAKMRAMSGFPLTSVVRLLINTTSLKY</sequence>
<dbReference type="Proteomes" id="UP000887159">
    <property type="component" value="Unassembled WGS sequence"/>
</dbReference>
<accession>A0A8X6WG15</accession>
<dbReference type="AlphaFoldDB" id="A0A8X6WG15"/>
<protein>
    <submittedName>
        <fullName evidence="1">Uncharacterized protein</fullName>
    </submittedName>
</protein>
<gene>
    <name evidence="1" type="ORF">TNCV_4595901</name>
</gene>
<evidence type="ECO:0000313" key="2">
    <source>
        <dbReference type="Proteomes" id="UP000887159"/>
    </source>
</evidence>
<proteinExistence type="predicted"/>
<comment type="caution">
    <text evidence="1">The sequence shown here is derived from an EMBL/GenBank/DDBJ whole genome shotgun (WGS) entry which is preliminary data.</text>
</comment>
<dbReference type="EMBL" id="BMAU01021418">
    <property type="protein sequence ID" value="GFY33882.1"/>
    <property type="molecule type" value="Genomic_DNA"/>
</dbReference>
<name>A0A8X6WG15_TRICX</name>